<protein>
    <recommendedName>
        <fullName evidence="3">Ribosome maturation factor RimP</fullName>
    </recommendedName>
</protein>
<comment type="caution">
    <text evidence="1">The sequence shown here is derived from an EMBL/GenBank/DDBJ whole genome shotgun (WGS) entry which is preliminary data.</text>
</comment>
<gene>
    <name evidence="1" type="ORF">OF897_09275</name>
</gene>
<sequence length="186" mass="21542">MSDKTYSDKVFKKIIQKHIDKCDFVKVNLENDSSILGFIVKASDDFIMIEETNDFSLAGIKIIPYERISGIRHGLSDKVSKKIYLEEGLIKLNHKVINNTSLKNFEGIFKSIKTQGFHCIIESKKKDQELFSIGEIVEVNNKSVVIKNYSPIGKIDKKARKINFKHIELINFNDNYSVIFRKYIFE</sequence>
<dbReference type="Proteomes" id="UP001073122">
    <property type="component" value="Unassembled WGS sequence"/>
</dbReference>
<evidence type="ECO:0008006" key="3">
    <source>
        <dbReference type="Google" id="ProtNLM"/>
    </source>
</evidence>
<accession>A0ABT3XR59</accession>
<reference evidence="1" key="1">
    <citation type="submission" date="2022-10" db="EMBL/GenBank/DDBJ databases">
        <title>Chryseobacterium sp. nov., a novel bacterial species.</title>
        <authorList>
            <person name="Cao Y."/>
        </authorList>
    </citation>
    <scope>NUCLEOTIDE SEQUENCE</scope>
    <source>
        <strain evidence="1">CCTCC AB2015118</strain>
    </source>
</reference>
<evidence type="ECO:0000313" key="2">
    <source>
        <dbReference type="Proteomes" id="UP001073122"/>
    </source>
</evidence>
<keyword evidence="2" id="KW-1185">Reference proteome</keyword>
<organism evidence="1 2">
    <name type="scientific">Chryseobacterium formosus</name>
    <dbReference type="NCBI Taxonomy" id="1537363"/>
    <lineage>
        <taxon>Bacteria</taxon>
        <taxon>Pseudomonadati</taxon>
        <taxon>Bacteroidota</taxon>
        <taxon>Flavobacteriia</taxon>
        <taxon>Flavobacteriales</taxon>
        <taxon>Weeksellaceae</taxon>
        <taxon>Chryseobacterium group</taxon>
        <taxon>Chryseobacterium</taxon>
    </lineage>
</organism>
<evidence type="ECO:0000313" key="1">
    <source>
        <dbReference type="EMBL" id="MCX8524116.1"/>
    </source>
</evidence>
<dbReference type="EMBL" id="JAOVZW010000010">
    <property type="protein sequence ID" value="MCX8524116.1"/>
    <property type="molecule type" value="Genomic_DNA"/>
</dbReference>
<proteinExistence type="predicted"/>
<dbReference type="RefSeq" id="WP_267265417.1">
    <property type="nucleotide sequence ID" value="NZ_JAOVZW010000010.1"/>
</dbReference>
<name>A0ABT3XR59_9FLAO</name>